<name>A0A813I9T2_POLGL</name>
<dbReference type="GO" id="GO:0004519">
    <property type="term" value="F:endonuclease activity"/>
    <property type="evidence" value="ECO:0007669"/>
    <property type="project" value="InterPro"/>
</dbReference>
<sequence length="437" mass="49102">MWHACRKALRVDSRGRGLYSPAPCRLESACRLVAPGPVQRQPLQKCDGTQQRLQRQWDRLIGFFRRLKWPLLTHFSAFGKLYELPVCAQKAAVDLPEYNGQSVQQMEYMVGFFDGDGCVTTMNGSTSCRLSVCVAFDSGEIPILFHRAFGGAIYRAASGRGPAKPAISWVVTGRAAKLAAARLRELRSIKKPQLDIACFWPDQAIDQPAQAHALRLCKHRDLSESQLGCSWAYLAGFFDAEGYISVSATSASMRLEIAQKHPAILNVICRFLLDELPNFCNCVRVKGQYHILNITGKDAARIVLTRMLAAGLLLKRREAEIALTLSQASHMTVREQLSQLSGNQSRYKRLDSEGITRARSITRVTVKLWHNSRSGKLRPELKFELGELKQAHALGCLQARVRLLRKDIRALLREDNSDKRFNDAALKLMTEYISMEL</sequence>
<accession>A0A813I9T2</accession>
<dbReference type="InterPro" id="IPR027434">
    <property type="entry name" value="Homing_endonucl"/>
</dbReference>
<dbReference type="InterPro" id="IPR004860">
    <property type="entry name" value="LAGLIDADG_dom"/>
</dbReference>
<dbReference type="Proteomes" id="UP000626109">
    <property type="component" value="Unassembled WGS sequence"/>
</dbReference>
<dbReference type="Gene3D" id="3.10.28.10">
    <property type="entry name" value="Homing endonucleases"/>
    <property type="match status" value="1"/>
</dbReference>
<protein>
    <recommendedName>
        <fullName evidence="1">Homing endonuclease LAGLIDADG domain-containing protein</fullName>
    </recommendedName>
</protein>
<evidence type="ECO:0000259" key="1">
    <source>
        <dbReference type="Pfam" id="PF14528"/>
    </source>
</evidence>
<reference evidence="2" key="1">
    <citation type="submission" date="2021-02" db="EMBL/GenBank/DDBJ databases">
        <authorList>
            <person name="Dougan E. K."/>
            <person name="Rhodes N."/>
            <person name="Thang M."/>
            <person name="Chan C."/>
        </authorList>
    </citation>
    <scope>NUCLEOTIDE SEQUENCE</scope>
</reference>
<organism evidence="2 3">
    <name type="scientific">Polarella glacialis</name>
    <name type="common">Dinoflagellate</name>
    <dbReference type="NCBI Taxonomy" id="89957"/>
    <lineage>
        <taxon>Eukaryota</taxon>
        <taxon>Sar</taxon>
        <taxon>Alveolata</taxon>
        <taxon>Dinophyceae</taxon>
        <taxon>Suessiales</taxon>
        <taxon>Suessiaceae</taxon>
        <taxon>Polarella</taxon>
    </lineage>
</organism>
<dbReference type="AlphaFoldDB" id="A0A813I9T2"/>
<dbReference type="EMBL" id="CAJNNW010007361">
    <property type="protein sequence ID" value="CAE8649193.1"/>
    <property type="molecule type" value="Genomic_DNA"/>
</dbReference>
<proteinExistence type="predicted"/>
<dbReference type="SUPFAM" id="SSF55608">
    <property type="entry name" value="Homing endonucleases"/>
    <property type="match status" value="1"/>
</dbReference>
<gene>
    <name evidence="2" type="ORF">PGLA2088_LOCUS7210</name>
</gene>
<dbReference type="Pfam" id="PF14528">
    <property type="entry name" value="LAGLIDADG_3"/>
    <property type="match status" value="1"/>
</dbReference>
<comment type="caution">
    <text evidence="2">The sequence shown here is derived from an EMBL/GenBank/DDBJ whole genome shotgun (WGS) entry which is preliminary data.</text>
</comment>
<feature type="domain" description="Homing endonuclease LAGLIDADG" evidence="1">
    <location>
        <begin position="232"/>
        <end position="301"/>
    </location>
</feature>
<evidence type="ECO:0000313" key="3">
    <source>
        <dbReference type="Proteomes" id="UP000626109"/>
    </source>
</evidence>
<evidence type="ECO:0000313" key="2">
    <source>
        <dbReference type="EMBL" id="CAE8649193.1"/>
    </source>
</evidence>